<evidence type="ECO:0000256" key="1">
    <source>
        <dbReference type="SAM" id="MobiDB-lite"/>
    </source>
</evidence>
<name>A0AAU8AD75_9RHOB</name>
<protein>
    <submittedName>
        <fullName evidence="3">Uncharacterized protein</fullName>
    </submittedName>
</protein>
<evidence type="ECO:0000313" key="3">
    <source>
        <dbReference type="EMBL" id="XCC92437.1"/>
    </source>
</evidence>
<keyword evidence="2" id="KW-0472">Membrane</keyword>
<accession>A0AAU8AD75</accession>
<dbReference type="AlphaFoldDB" id="A0AAU8AD75"/>
<sequence>MPFNTLERRLRVRRGQGTSDRSQTPPVDKRADRPPRRDRKIVRQAILMVSCALTAVFYAWLISFVVGFSLGTVAWIGIAVFGALAGFALAIIL</sequence>
<evidence type="ECO:0000256" key="2">
    <source>
        <dbReference type="SAM" id="Phobius"/>
    </source>
</evidence>
<dbReference type="EMBL" id="CP123384">
    <property type="protein sequence ID" value="XCC92437.1"/>
    <property type="molecule type" value="Genomic_DNA"/>
</dbReference>
<keyword evidence="2" id="KW-1133">Transmembrane helix</keyword>
<dbReference type="RefSeq" id="WP_353471266.1">
    <property type="nucleotide sequence ID" value="NZ_CP123384.1"/>
</dbReference>
<gene>
    <name evidence="3" type="ORF">PVT71_07990</name>
</gene>
<feature type="transmembrane region" description="Helical" evidence="2">
    <location>
        <begin position="72"/>
        <end position="92"/>
    </location>
</feature>
<keyword evidence="2" id="KW-0812">Transmembrane</keyword>
<feature type="region of interest" description="Disordered" evidence="1">
    <location>
        <begin position="12"/>
        <end position="36"/>
    </location>
</feature>
<organism evidence="3">
    <name type="scientific">Alloyangia sp. H15</name>
    <dbReference type="NCBI Taxonomy" id="3029062"/>
    <lineage>
        <taxon>Bacteria</taxon>
        <taxon>Pseudomonadati</taxon>
        <taxon>Pseudomonadota</taxon>
        <taxon>Alphaproteobacteria</taxon>
        <taxon>Rhodobacterales</taxon>
        <taxon>Roseobacteraceae</taxon>
        <taxon>Alloyangia</taxon>
    </lineage>
</organism>
<proteinExistence type="predicted"/>
<feature type="transmembrane region" description="Helical" evidence="2">
    <location>
        <begin position="45"/>
        <end position="66"/>
    </location>
</feature>
<reference evidence="3" key="1">
    <citation type="submission" date="2023-02" db="EMBL/GenBank/DDBJ databases">
        <title>Description and genomic characterization of Salipiger bruguierae sp. nov., isolated from the sediment of mangrove plant Bruguiera sexangula.</title>
        <authorList>
            <person name="Long M."/>
        </authorList>
    </citation>
    <scope>NUCLEOTIDE SEQUENCE</scope>
    <source>
        <strain evidence="3">H15</strain>
    </source>
</reference>